<reference evidence="3" key="1">
    <citation type="submission" date="2014-03" db="EMBL/GenBank/DDBJ databases">
        <authorList>
            <person name="Aksoy S."/>
            <person name="Warren W."/>
            <person name="Wilson R.K."/>
        </authorList>
    </citation>
    <scope>NUCLEOTIDE SEQUENCE [LARGE SCALE GENOMIC DNA]</scope>
    <source>
        <strain evidence="3">IAEA</strain>
    </source>
</reference>
<evidence type="ECO:0000313" key="2">
    <source>
        <dbReference type="EnsemblMetazoa" id="GPAI007940-PA"/>
    </source>
</evidence>
<dbReference type="Proteomes" id="UP000092445">
    <property type="component" value="Unassembled WGS sequence"/>
</dbReference>
<proteinExistence type="predicted"/>
<protein>
    <submittedName>
        <fullName evidence="2">Uncharacterized protein</fullName>
    </submittedName>
</protein>
<organism evidence="2 3">
    <name type="scientific">Glossina pallidipes</name>
    <name type="common">Tsetse fly</name>
    <dbReference type="NCBI Taxonomy" id="7398"/>
    <lineage>
        <taxon>Eukaryota</taxon>
        <taxon>Metazoa</taxon>
        <taxon>Ecdysozoa</taxon>
        <taxon>Arthropoda</taxon>
        <taxon>Hexapoda</taxon>
        <taxon>Insecta</taxon>
        <taxon>Pterygota</taxon>
        <taxon>Neoptera</taxon>
        <taxon>Endopterygota</taxon>
        <taxon>Diptera</taxon>
        <taxon>Brachycera</taxon>
        <taxon>Muscomorpha</taxon>
        <taxon>Hippoboscoidea</taxon>
        <taxon>Glossinidae</taxon>
        <taxon>Glossina</taxon>
    </lineage>
</organism>
<name>A0A1A9Z9P7_GLOPL</name>
<dbReference type="VEuPathDB" id="VectorBase:GPAI007940"/>
<dbReference type="EnsemblMetazoa" id="GPAI007940-RA">
    <property type="protein sequence ID" value="GPAI007940-PA"/>
    <property type="gene ID" value="GPAI007940"/>
</dbReference>
<dbReference type="STRING" id="7398.A0A1A9Z9P7"/>
<evidence type="ECO:0000256" key="1">
    <source>
        <dbReference type="SAM" id="MobiDB-lite"/>
    </source>
</evidence>
<sequence length="190" mass="22091">MFCEPNLLVPQNVDIKSLRNSSQPTPKKENDSKVDYPKPKISYCAEDYRIFPKFTSQFDHLSAVLSLRSNDYWACRWDKFLNRLPDKYIRLVLFTEIKKQEGSKPEPKRMRLTGKFYGVDSKLAPIPVLSDPRKGNMTKDSSCTTRKKKMPIRRKTLNGKFYGIDNKLAPIPMVPDPRRKIIKTTISHPK</sequence>
<dbReference type="AlphaFoldDB" id="A0A1A9Z9P7"/>
<evidence type="ECO:0000313" key="3">
    <source>
        <dbReference type="Proteomes" id="UP000092445"/>
    </source>
</evidence>
<accession>A0A1A9Z9P7</accession>
<feature type="region of interest" description="Disordered" evidence="1">
    <location>
        <begin position="128"/>
        <end position="148"/>
    </location>
</feature>
<keyword evidence="3" id="KW-1185">Reference proteome</keyword>
<reference evidence="2" key="2">
    <citation type="submission" date="2020-05" db="UniProtKB">
        <authorList>
            <consortium name="EnsemblMetazoa"/>
        </authorList>
    </citation>
    <scope>IDENTIFICATION</scope>
    <source>
        <strain evidence="2">IAEA</strain>
    </source>
</reference>